<feature type="domain" description="CheR-type methyltransferase" evidence="6">
    <location>
        <begin position="1"/>
        <end position="258"/>
    </location>
</feature>
<dbReference type="InterPro" id="IPR022642">
    <property type="entry name" value="CheR_C"/>
</dbReference>
<evidence type="ECO:0000256" key="5">
    <source>
        <dbReference type="ARBA" id="ARBA00022691"/>
    </source>
</evidence>
<dbReference type="InterPro" id="IPR022641">
    <property type="entry name" value="CheR_N"/>
</dbReference>
<dbReference type="PRINTS" id="PR00996">
    <property type="entry name" value="CHERMTFRASE"/>
</dbReference>
<evidence type="ECO:0000256" key="1">
    <source>
        <dbReference type="ARBA" id="ARBA00001541"/>
    </source>
</evidence>
<keyword evidence="4" id="KW-0808">Transferase</keyword>
<dbReference type="SMART" id="SM00138">
    <property type="entry name" value="MeTrc"/>
    <property type="match status" value="1"/>
</dbReference>
<dbReference type="Proteomes" id="UP000886050">
    <property type="component" value="Unassembled WGS sequence"/>
</dbReference>
<evidence type="ECO:0000259" key="6">
    <source>
        <dbReference type="PROSITE" id="PS50123"/>
    </source>
</evidence>
<name>A0A7V5HMW9_UNCW3</name>
<dbReference type="GO" id="GO:0008983">
    <property type="term" value="F:protein-glutamate O-methyltransferase activity"/>
    <property type="evidence" value="ECO:0007669"/>
    <property type="project" value="UniProtKB-EC"/>
</dbReference>
<dbReference type="InterPro" id="IPR050903">
    <property type="entry name" value="Bact_Chemotaxis_MeTrfase"/>
</dbReference>
<dbReference type="Pfam" id="PF03705">
    <property type="entry name" value="CheR_N"/>
    <property type="match status" value="1"/>
</dbReference>
<dbReference type="PANTHER" id="PTHR24422">
    <property type="entry name" value="CHEMOTAXIS PROTEIN METHYLTRANSFERASE"/>
    <property type="match status" value="1"/>
</dbReference>
<keyword evidence="3" id="KW-0489">Methyltransferase</keyword>
<accession>A0A7V5HMW9</accession>
<dbReference type="Gene3D" id="3.40.50.150">
    <property type="entry name" value="Vaccinia Virus protein VP39"/>
    <property type="match status" value="1"/>
</dbReference>
<protein>
    <recommendedName>
        <fullName evidence="2">protein-glutamate O-methyltransferase</fullName>
        <ecNumber evidence="2">2.1.1.80</ecNumber>
    </recommendedName>
</protein>
<comment type="caution">
    <text evidence="7">The sequence shown here is derived from an EMBL/GenBank/DDBJ whole genome shotgun (WGS) entry which is preliminary data.</text>
</comment>
<dbReference type="EMBL" id="DRTX01000120">
    <property type="protein sequence ID" value="HHF53178.1"/>
    <property type="molecule type" value="Genomic_DNA"/>
</dbReference>
<comment type="catalytic activity">
    <reaction evidence="1">
        <text>L-glutamyl-[protein] + S-adenosyl-L-methionine = [protein]-L-glutamate 5-O-methyl ester + S-adenosyl-L-homocysteine</text>
        <dbReference type="Rhea" id="RHEA:24452"/>
        <dbReference type="Rhea" id="RHEA-COMP:10208"/>
        <dbReference type="Rhea" id="RHEA-COMP:10311"/>
        <dbReference type="ChEBI" id="CHEBI:29973"/>
        <dbReference type="ChEBI" id="CHEBI:57856"/>
        <dbReference type="ChEBI" id="CHEBI:59789"/>
        <dbReference type="ChEBI" id="CHEBI:82795"/>
        <dbReference type="EC" id="2.1.1.80"/>
    </reaction>
</comment>
<dbReference type="Gene3D" id="1.10.155.10">
    <property type="entry name" value="Chemotaxis receptor methyltransferase CheR, N-terminal domain"/>
    <property type="match status" value="1"/>
</dbReference>
<dbReference type="Pfam" id="PF01739">
    <property type="entry name" value="CheR"/>
    <property type="match status" value="1"/>
</dbReference>
<evidence type="ECO:0000256" key="4">
    <source>
        <dbReference type="ARBA" id="ARBA00022679"/>
    </source>
</evidence>
<evidence type="ECO:0000313" key="7">
    <source>
        <dbReference type="EMBL" id="HHF53178.1"/>
    </source>
</evidence>
<dbReference type="CDD" id="cd02440">
    <property type="entry name" value="AdoMet_MTases"/>
    <property type="match status" value="1"/>
</dbReference>
<keyword evidence="5" id="KW-0949">S-adenosyl-L-methionine</keyword>
<evidence type="ECO:0000256" key="3">
    <source>
        <dbReference type="ARBA" id="ARBA00022603"/>
    </source>
</evidence>
<evidence type="ECO:0000256" key="2">
    <source>
        <dbReference type="ARBA" id="ARBA00012534"/>
    </source>
</evidence>
<dbReference type="SUPFAM" id="SSF53335">
    <property type="entry name" value="S-adenosyl-L-methionine-dependent methyltransferases"/>
    <property type="match status" value="1"/>
</dbReference>
<gene>
    <name evidence="7" type="ORF">ENL43_02300</name>
</gene>
<dbReference type="InterPro" id="IPR029063">
    <property type="entry name" value="SAM-dependent_MTases_sf"/>
</dbReference>
<dbReference type="PANTHER" id="PTHR24422:SF19">
    <property type="entry name" value="CHEMOTAXIS PROTEIN METHYLTRANSFERASE"/>
    <property type="match status" value="1"/>
</dbReference>
<sequence>MSSDYEYFKRKILKKSGVDLNAYKTRQMQRRITTLSEKLGCKSLKEYYRLLERNRKRYEEFLEYITINFSEFFRDPERFKELEEKIFPQILRETSNPRIWSAGCATGEEAYSLAIILYEKSPQSINRILATDIDNGALKKAKIGLYDENRVRNVGEERLRKYFLKVGKNYEICDEIKKKVKFNKVDLLKDGFPQSFFHLIVCRNVVIYFENNAKEMLMDKFRLALKRGGFFFCGGTERIFDLDRMGFECVGTCLYRKI</sequence>
<dbReference type="AlphaFoldDB" id="A0A7V5HMW9"/>
<reference evidence="7" key="1">
    <citation type="journal article" date="2020" name="mSystems">
        <title>Genome- and Community-Level Interaction Insights into Carbon Utilization and Element Cycling Functions of Hydrothermarchaeota in Hydrothermal Sediment.</title>
        <authorList>
            <person name="Zhou Z."/>
            <person name="Liu Y."/>
            <person name="Xu W."/>
            <person name="Pan J."/>
            <person name="Luo Z.H."/>
            <person name="Li M."/>
        </authorList>
    </citation>
    <scope>NUCLEOTIDE SEQUENCE [LARGE SCALE GENOMIC DNA]</scope>
    <source>
        <strain evidence="7">HyVt-96</strain>
    </source>
</reference>
<dbReference type="EC" id="2.1.1.80" evidence="2"/>
<organism evidence="7">
    <name type="scientific">candidate division WOR-3 bacterium</name>
    <dbReference type="NCBI Taxonomy" id="2052148"/>
    <lineage>
        <taxon>Bacteria</taxon>
        <taxon>Bacteria division WOR-3</taxon>
    </lineage>
</organism>
<dbReference type="InterPro" id="IPR036804">
    <property type="entry name" value="CheR_N_sf"/>
</dbReference>
<dbReference type="SUPFAM" id="SSF47757">
    <property type="entry name" value="Chemotaxis receptor methyltransferase CheR, N-terminal domain"/>
    <property type="match status" value="1"/>
</dbReference>
<dbReference type="InterPro" id="IPR000780">
    <property type="entry name" value="CheR_MeTrfase"/>
</dbReference>
<dbReference type="GO" id="GO:0032259">
    <property type="term" value="P:methylation"/>
    <property type="evidence" value="ECO:0007669"/>
    <property type="project" value="UniProtKB-KW"/>
</dbReference>
<dbReference type="PROSITE" id="PS50123">
    <property type="entry name" value="CHER"/>
    <property type="match status" value="1"/>
</dbReference>
<proteinExistence type="predicted"/>